<evidence type="ECO:0000256" key="12">
    <source>
        <dbReference type="PIRNR" id="PIRNR015601"/>
    </source>
</evidence>
<dbReference type="GO" id="GO:0070042">
    <property type="term" value="F:rRNA (uridine-N3-)-methyltransferase activity"/>
    <property type="evidence" value="ECO:0007669"/>
    <property type="project" value="TreeGrafter"/>
</dbReference>
<evidence type="ECO:0000256" key="7">
    <source>
        <dbReference type="ARBA" id="ARBA00022603"/>
    </source>
</evidence>
<evidence type="ECO:0000256" key="1">
    <source>
        <dbReference type="ARBA" id="ARBA00004496"/>
    </source>
</evidence>
<evidence type="ECO:0000259" key="14">
    <source>
        <dbReference type="Pfam" id="PF20260"/>
    </source>
</evidence>
<feature type="domain" description="Ribosomal RNA small subunit methyltransferase E PUA-like" evidence="14">
    <location>
        <begin position="22"/>
        <end position="63"/>
    </location>
</feature>
<keyword evidence="8 12" id="KW-0808">Transferase</keyword>
<comment type="function">
    <text evidence="10 12">Specifically methylates the N3 position of the uracil ring of uridine 1498 (m3U1498) in 16S rRNA. Acts on the fully assembled 30S ribosomal subunit.</text>
</comment>
<dbReference type="CDD" id="cd18084">
    <property type="entry name" value="RsmE-like"/>
    <property type="match status" value="1"/>
</dbReference>
<evidence type="ECO:0000256" key="11">
    <source>
        <dbReference type="ARBA" id="ARBA00047944"/>
    </source>
</evidence>
<keyword evidence="9 12" id="KW-0949">S-adenosyl-L-methionine</keyword>
<dbReference type="InterPro" id="IPR015947">
    <property type="entry name" value="PUA-like_sf"/>
</dbReference>
<dbReference type="GO" id="GO:0005737">
    <property type="term" value="C:cytoplasm"/>
    <property type="evidence" value="ECO:0007669"/>
    <property type="project" value="UniProtKB-SubCell"/>
</dbReference>
<dbReference type="GO" id="GO:0070475">
    <property type="term" value="P:rRNA base methylation"/>
    <property type="evidence" value="ECO:0007669"/>
    <property type="project" value="TreeGrafter"/>
</dbReference>
<dbReference type="InterPro" id="IPR029026">
    <property type="entry name" value="tRNA_m1G_MTases_N"/>
</dbReference>
<proteinExistence type="inferred from homology"/>
<dbReference type="InterPro" id="IPR029028">
    <property type="entry name" value="Alpha/beta_knot_MTases"/>
</dbReference>
<dbReference type="NCBIfam" id="TIGR00046">
    <property type="entry name" value="RsmE family RNA methyltransferase"/>
    <property type="match status" value="1"/>
</dbReference>
<keyword evidence="5 12" id="KW-0963">Cytoplasm</keyword>
<dbReference type="SUPFAM" id="SSF75217">
    <property type="entry name" value="alpha/beta knot"/>
    <property type="match status" value="1"/>
</dbReference>
<dbReference type="Pfam" id="PF04452">
    <property type="entry name" value="Methyltrans_RNA"/>
    <property type="match status" value="1"/>
</dbReference>
<dbReference type="NCBIfam" id="NF008692">
    <property type="entry name" value="PRK11713.1-5"/>
    <property type="match status" value="1"/>
</dbReference>
<evidence type="ECO:0000256" key="5">
    <source>
        <dbReference type="ARBA" id="ARBA00022490"/>
    </source>
</evidence>
<dbReference type="EMBL" id="PXXU01000073">
    <property type="protein sequence ID" value="PSJ16092.1"/>
    <property type="molecule type" value="Genomic_DNA"/>
</dbReference>
<evidence type="ECO:0000313" key="15">
    <source>
        <dbReference type="EMBL" id="PSJ16092.1"/>
    </source>
</evidence>
<evidence type="ECO:0000256" key="3">
    <source>
        <dbReference type="ARBA" id="ARBA00012328"/>
    </source>
</evidence>
<evidence type="ECO:0000256" key="2">
    <source>
        <dbReference type="ARBA" id="ARBA00005528"/>
    </source>
</evidence>
<gene>
    <name evidence="15" type="ORF">C7H79_15375</name>
</gene>
<dbReference type="Gene3D" id="3.40.1280.10">
    <property type="match status" value="1"/>
</dbReference>
<dbReference type="OrthoDB" id="9815641at2"/>
<dbReference type="Pfam" id="PF20260">
    <property type="entry name" value="PUA_4"/>
    <property type="match status" value="1"/>
</dbReference>
<keyword evidence="7 12" id="KW-0489">Methyltransferase</keyword>
<dbReference type="Gene3D" id="2.40.240.20">
    <property type="entry name" value="Hypothetical PUA domain-like, domain 1"/>
    <property type="match status" value="1"/>
</dbReference>
<accession>A0A2P7NRK4</accession>
<dbReference type="Proteomes" id="UP000241912">
    <property type="component" value="Unassembled WGS sequence"/>
</dbReference>
<dbReference type="PIRSF" id="PIRSF015601">
    <property type="entry name" value="MTase_slr0722"/>
    <property type="match status" value="1"/>
</dbReference>
<comment type="subcellular location">
    <subcellularLocation>
        <location evidence="1 12">Cytoplasm</location>
    </subcellularLocation>
</comment>
<dbReference type="AlphaFoldDB" id="A0A2P7NRK4"/>
<name>A0A2P7NRK4_9PROT</name>
<protein>
    <recommendedName>
        <fullName evidence="4 12">Ribosomal RNA small subunit methyltransferase E</fullName>
        <ecNumber evidence="3 12">2.1.1.193</ecNumber>
    </recommendedName>
</protein>
<dbReference type="SUPFAM" id="SSF88697">
    <property type="entry name" value="PUA domain-like"/>
    <property type="match status" value="1"/>
</dbReference>
<keyword evidence="16" id="KW-1185">Reference proteome</keyword>
<dbReference type="RefSeq" id="WP_106708166.1">
    <property type="nucleotide sequence ID" value="NZ_PXXU01000073.1"/>
</dbReference>
<evidence type="ECO:0000313" key="16">
    <source>
        <dbReference type="Proteomes" id="UP000241912"/>
    </source>
</evidence>
<keyword evidence="6 12" id="KW-0698">rRNA processing</keyword>
<evidence type="ECO:0000256" key="9">
    <source>
        <dbReference type="ARBA" id="ARBA00022691"/>
    </source>
</evidence>
<comment type="similarity">
    <text evidence="2 12">Belongs to the RNA methyltransferase RsmE family.</text>
</comment>
<organism evidence="15 16">
    <name type="scientific">Nitrosomonas supralitoralis</name>
    <dbReference type="NCBI Taxonomy" id="2116706"/>
    <lineage>
        <taxon>Bacteria</taxon>
        <taxon>Pseudomonadati</taxon>
        <taxon>Pseudomonadota</taxon>
        <taxon>Betaproteobacteria</taxon>
        <taxon>Nitrosomonadales</taxon>
        <taxon>Nitrosomonadaceae</taxon>
        <taxon>Nitrosomonas</taxon>
    </lineage>
</organism>
<evidence type="ECO:0000256" key="4">
    <source>
        <dbReference type="ARBA" id="ARBA00013673"/>
    </source>
</evidence>
<dbReference type="PANTHER" id="PTHR30027">
    <property type="entry name" value="RIBOSOMAL RNA SMALL SUBUNIT METHYLTRANSFERASE E"/>
    <property type="match status" value="1"/>
</dbReference>
<reference evidence="15 16" key="1">
    <citation type="submission" date="2018-03" db="EMBL/GenBank/DDBJ databases">
        <title>Draft genome of Nitrosomonas supralitoralis APG5.</title>
        <authorList>
            <person name="Urakawa H."/>
            <person name="Lopez J.V."/>
        </authorList>
    </citation>
    <scope>NUCLEOTIDE SEQUENCE [LARGE SCALE GENOMIC DNA]</scope>
    <source>
        <strain evidence="15 16">APG5</strain>
    </source>
</reference>
<dbReference type="PANTHER" id="PTHR30027:SF3">
    <property type="entry name" value="16S RRNA (URACIL(1498)-N(3))-METHYLTRANSFERASE"/>
    <property type="match status" value="1"/>
</dbReference>
<evidence type="ECO:0000256" key="10">
    <source>
        <dbReference type="ARBA" id="ARBA00025699"/>
    </source>
</evidence>
<comment type="catalytic activity">
    <reaction evidence="11 12">
        <text>uridine(1498) in 16S rRNA + S-adenosyl-L-methionine = N(3)-methyluridine(1498) in 16S rRNA + S-adenosyl-L-homocysteine + H(+)</text>
        <dbReference type="Rhea" id="RHEA:42920"/>
        <dbReference type="Rhea" id="RHEA-COMP:10283"/>
        <dbReference type="Rhea" id="RHEA-COMP:10284"/>
        <dbReference type="ChEBI" id="CHEBI:15378"/>
        <dbReference type="ChEBI" id="CHEBI:57856"/>
        <dbReference type="ChEBI" id="CHEBI:59789"/>
        <dbReference type="ChEBI" id="CHEBI:65315"/>
        <dbReference type="ChEBI" id="CHEBI:74502"/>
        <dbReference type="EC" id="2.1.1.193"/>
    </reaction>
</comment>
<evidence type="ECO:0000256" key="8">
    <source>
        <dbReference type="ARBA" id="ARBA00022679"/>
    </source>
</evidence>
<evidence type="ECO:0000256" key="6">
    <source>
        <dbReference type="ARBA" id="ARBA00022552"/>
    </source>
</evidence>
<dbReference type="InterPro" id="IPR006700">
    <property type="entry name" value="RsmE"/>
</dbReference>
<dbReference type="InterPro" id="IPR046887">
    <property type="entry name" value="RsmE_PUA-like"/>
</dbReference>
<dbReference type="InterPro" id="IPR046886">
    <property type="entry name" value="RsmE_MTase_dom"/>
</dbReference>
<comment type="caution">
    <text evidence="15">The sequence shown here is derived from an EMBL/GenBank/DDBJ whole genome shotgun (WGS) entry which is preliminary data.</text>
</comment>
<feature type="domain" description="Ribosomal RNA small subunit methyltransferase E methyltransferase" evidence="13">
    <location>
        <begin position="74"/>
        <end position="242"/>
    </location>
</feature>
<evidence type="ECO:0000259" key="13">
    <source>
        <dbReference type="Pfam" id="PF04452"/>
    </source>
</evidence>
<sequence length="248" mass="27788">MHARFYHPEEIIVGEILKLSVENKHHAARVLRLKNDDPITLFNGRGGEFSAHIKTINKSSTTVLIDAYHDTNRESPLRIELAQAICVNEKMDWIIQKTVEFGVTCIQPVYTSRSIVHLSEERSYKRLQHWKKIIISACEQCGRNQLPQVLPLISLLEWLSQKKAARSAQDVHFMLSTRATEGLKNTPFPPVNANIALVIGPEGGFAPEEETAILHSGFSPLSLGKRILRTESAALATIAAMQALWGDY</sequence>
<dbReference type="EC" id="2.1.1.193" evidence="3 12"/>